<protein>
    <recommendedName>
        <fullName evidence="6">NAD kinase</fullName>
        <ecNumber evidence="6">2.7.1.23</ecNumber>
    </recommendedName>
    <alternativeName>
        <fullName evidence="6">ATP-dependent NAD kinase</fullName>
    </alternativeName>
</protein>
<dbReference type="Gene3D" id="3.40.50.10330">
    <property type="entry name" value="Probable inorganic polyphosphate/atp-NAD kinase, domain 1"/>
    <property type="match status" value="1"/>
</dbReference>
<evidence type="ECO:0000313" key="7">
    <source>
        <dbReference type="EMBL" id="QHI71189.1"/>
    </source>
</evidence>
<dbReference type="HAMAP" id="MF_00361">
    <property type="entry name" value="NAD_kinase"/>
    <property type="match status" value="1"/>
</dbReference>
<keyword evidence="2 6" id="KW-0418">Kinase</keyword>
<comment type="similarity">
    <text evidence="6">Belongs to the NAD kinase family.</text>
</comment>
<dbReference type="SUPFAM" id="SSF111331">
    <property type="entry name" value="NAD kinase/diacylglycerol kinase-like"/>
    <property type="match status" value="1"/>
</dbReference>
<dbReference type="EMBL" id="CP047591">
    <property type="protein sequence ID" value="QHI71189.1"/>
    <property type="molecule type" value="Genomic_DNA"/>
</dbReference>
<dbReference type="GO" id="GO:0051287">
    <property type="term" value="F:NAD binding"/>
    <property type="evidence" value="ECO:0007669"/>
    <property type="project" value="UniProtKB-ARBA"/>
</dbReference>
<dbReference type="GO" id="GO:0019674">
    <property type="term" value="P:NAD+ metabolic process"/>
    <property type="evidence" value="ECO:0007669"/>
    <property type="project" value="InterPro"/>
</dbReference>
<dbReference type="InterPro" id="IPR016064">
    <property type="entry name" value="NAD/diacylglycerol_kinase_sf"/>
</dbReference>
<accession>A0A6P1M8Y0</accession>
<dbReference type="PANTHER" id="PTHR20275:SF0">
    <property type="entry name" value="NAD KINASE"/>
    <property type="match status" value="1"/>
</dbReference>
<feature type="binding site" evidence="6">
    <location>
        <position position="154"/>
    </location>
    <ligand>
        <name>NAD(+)</name>
        <dbReference type="ChEBI" id="CHEBI:57540"/>
    </ligand>
</feature>
<dbReference type="EC" id="2.7.1.23" evidence="6"/>
<evidence type="ECO:0000256" key="2">
    <source>
        <dbReference type="ARBA" id="ARBA00022777"/>
    </source>
</evidence>
<name>A0A6P1M8Y0_9FIRM</name>
<gene>
    <name evidence="6" type="primary">nadK</name>
    <name evidence="7" type="ORF">Ami3637_01190</name>
</gene>
<dbReference type="InterPro" id="IPR017437">
    <property type="entry name" value="ATP-NAD_kinase_PpnK-typ_C"/>
</dbReference>
<organism evidence="7 8">
    <name type="scientific">Aminipila terrae</name>
    <dbReference type="NCBI Taxonomy" id="2697030"/>
    <lineage>
        <taxon>Bacteria</taxon>
        <taxon>Bacillati</taxon>
        <taxon>Bacillota</taxon>
        <taxon>Clostridia</taxon>
        <taxon>Peptostreptococcales</taxon>
        <taxon>Anaerovoracaceae</taxon>
        <taxon>Aminipila</taxon>
    </lineage>
</organism>
<feature type="binding site" evidence="6">
    <location>
        <position position="189"/>
    </location>
    <ligand>
        <name>NAD(+)</name>
        <dbReference type="ChEBI" id="CHEBI:57540"/>
    </ligand>
</feature>
<keyword evidence="6" id="KW-0963">Cytoplasm</keyword>
<comment type="caution">
    <text evidence="6">Lacks conserved residue(s) required for the propagation of feature annotation.</text>
</comment>
<evidence type="ECO:0000256" key="3">
    <source>
        <dbReference type="ARBA" id="ARBA00022857"/>
    </source>
</evidence>
<reference evidence="7 8" key="1">
    <citation type="submission" date="2020-01" db="EMBL/GenBank/DDBJ databases">
        <title>Genomic analysis of Aminipila sp. CBA3637.</title>
        <authorList>
            <person name="Kim Y.B."/>
            <person name="Roh S.W."/>
        </authorList>
    </citation>
    <scope>NUCLEOTIDE SEQUENCE [LARGE SCALE GENOMIC DNA]</scope>
    <source>
        <strain evidence="7 8">CBA3637</strain>
    </source>
</reference>
<keyword evidence="3 6" id="KW-0521">NADP</keyword>
<feature type="binding site" evidence="6">
    <location>
        <begin position="165"/>
        <end position="170"/>
    </location>
    <ligand>
        <name>NAD(+)</name>
        <dbReference type="ChEBI" id="CHEBI:57540"/>
    </ligand>
</feature>
<dbReference type="GO" id="GO:0005524">
    <property type="term" value="F:ATP binding"/>
    <property type="evidence" value="ECO:0007669"/>
    <property type="project" value="UniProtKB-KW"/>
</dbReference>
<dbReference type="Pfam" id="PF20143">
    <property type="entry name" value="NAD_kinase_C"/>
    <property type="match status" value="1"/>
</dbReference>
<feature type="binding site" evidence="6">
    <location>
        <position position="135"/>
    </location>
    <ligand>
        <name>NAD(+)</name>
        <dbReference type="ChEBI" id="CHEBI:57540"/>
    </ligand>
</feature>
<sequence>MKNRIITIHTNDTPVSLKTKRLLAKKLEGSGFIVSESLEGDSELIVCIGGDGTFLEGIHKFDFPKIPFIGINTGHLGFFQEINPNQLADFIFHYKTGKYRLQALSTVKATVINDNDECFEHIGLNEIVIRGELSHPVHLNISIGGSFIERFSGDGILVATPAGSTAYNYSLGGSIVDPRLKLMQVTPIAPMDTTAYRSFTSSILLPCDLSLGVIPEYVTKHGIKITTDHLEYNYNDIRHINVEFSDKVVNLLRFENYDFWTKVKSKFL</sequence>
<comment type="cofactor">
    <cofactor evidence="6">
        <name>a divalent metal cation</name>
        <dbReference type="ChEBI" id="CHEBI:60240"/>
    </cofactor>
</comment>
<dbReference type="GO" id="GO:0006741">
    <property type="term" value="P:NADP+ biosynthetic process"/>
    <property type="evidence" value="ECO:0007669"/>
    <property type="project" value="UniProtKB-UniRule"/>
</dbReference>
<dbReference type="InterPro" id="IPR002504">
    <property type="entry name" value="NADK"/>
</dbReference>
<feature type="binding site" evidence="6">
    <location>
        <position position="162"/>
    </location>
    <ligand>
        <name>NAD(+)</name>
        <dbReference type="ChEBI" id="CHEBI:57540"/>
    </ligand>
</feature>
<feature type="binding site" evidence="6">
    <location>
        <begin position="125"/>
        <end position="126"/>
    </location>
    <ligand>
        <name>NAD(+)</name>
        <dbReference type="ChEBI" id="CHEBI:57540"/>
    </ligand>
</feature>
<keyword evidence="6" id="KW-0547">Nucleotide-binding</keyword>
<evidence type="ECO:0000313" key="8">
    <source>
        <dbReference type="Proteomes" id="UP000463883"/>
    </source>
</evidence>
<keyword evidence="8" id="KW-1185">Reference proteome</keyword>
<dbReference type="AlphaFoldDB" id="A0A6P1M8Y0"/>
<evidence type="ECO:0000256" key="6">
    <source>
        <dbReference type="HAMAP-Rule" id="MF_00361"/>
    </source>
</evidence>
<dbReference type="PANTHER" id="PTHR20275">
    <property type="entry name" value="NAD KINASE"/>
    <property type="match status" value="1"/>
</dbReference>
<proteinExistence type="inferred from homology"/>
<evidence type="ECO:0000256" key="4">
    <source>
        <dbReference type="ARBA" id="ARBA00023027"/>
    </source>
</evidence>
<keyword evidence="1 6" id="KW-0808">Transferase</keyword>
<dbReference type="Gene3D" id="2.60.200.30">
    <property type="entry name" value="Probable inorganic polyphosphate/atp-NAD kinase, domain 2"/>
    <property type="match status" value="1"/>
</dbReference>
<keyword evidence="4 6" id="KW-0520">NAD</keyword>
<comment type="catalytic activity">
    <reaction evidence="5 6">
        <text>NAD(+) + ATP = ADP + NADP(+) + H(+)</text>
        <dbReference type="Rhea" id="RHEA:18629"/>
        <dbReference type="ChEBI" id="CHEBI:15378"/>
        <dbReference type="ChEBI" id="CHEBI:30616"/>
        <dbReference type="ChEBI" id="CHEBI:57540"/>
        <dbReference type="ChEBI" id="CHEBI:58349"/>
        <dbReference type="ChEBI" id="CHEBI:456216"/>
        <dbReference type="EC" id="2.7.1.23"/>
    </reaction>
</comment>
<feature type="active site" description="Proton acceptor" evidence="6">
    <location>
        <position position="51"/>
    </location>
</feature>
<keyword evidence="6" id="KW-0067">ATP-binding</keyword>
<comment type="function">
    <text evidence="6">Involved in the regulation of the intracellular balance of NAD and NADP, and is a key enzyme in the biosynthesis of NADP. Catalyzes specifically the phosphorylation on 2'-hydroxyl of the adenosine moiety of NAD to yield NADP.</text>
</comment>
<dbReference type="Pfam" id="PF01513">
    <property type="entry name" value="NAD_kinase"/>
    <property type="match status" value="1"/>
</dbReference>
<dbReference type="GO" id="GO:0046872">
    <property type="term" value="F:metal ion binding"/>
    <property type="evidence" value="ECO:0007669"/>
    <property type="project" value="UniProtKB-UniRule"/>
</dbReference>
<dbReference type="RefSeq" id="WP_162360965.1">
    <property type="nucleotide sequence ID" value="NZ_CP047591.1"/>
</dbReference>
<evidence type="ECO:0000256" key="5">
    <source>
        <dbReference type="ARBA" id="ARBA00047925"/>
    </source>
</evidence>
<evidence type="ECO:0000256" key="1">
    <source>
        <dbReference type="ARBA" id="ARBA00022679"/>
    </source>
</evidence>
<dbReference type="GO" id="GO:0005737">
    <property type="term" value="C:cytoplasm"/>
    <property type="evidence" value="ECO:0007669"/>
    <property type="project" value="UniProtKB-SubCell"/>
</dbReference>
<dbReference type="InterPro" id="IPR017438">
    <property type="entry name" value="ATP-NAD_kinase_N"/>
</dbReference>
<comment type="subcellular location">
    <subcellularLocation>
        <location evidence="6">Cytoplasm</location>
    </subcellularLocation>
</comment>
<feature type="binding site" evidence="6">
    <location>
        <begin position="51"/>
        <end position="52"/>
    </location>
    <ligand>
        <name>NAD(+)</name>
        <dbReference type="ChEBI" id="CHEBI:57540"/>
    </ligand>
</feature>
<dbReference type="Proteomes" id="UP000463883">
    <property type="component" value="Chromosome"/>
</dbReference>
<dbReference type="GO" id="GO:0003951">
    <property type="term" value="F:NAD+ kinase activity"/>
    <property type="evidence" value="ECO:0007669"/>
    <property type="project" value="UniProtKB-UniRule"/>
</dbReference>
<dbReference type="KEGG" id="amic:Ami3637_01190"/>